<feature type="transmembrane region" description="Helical" evidence="1">
    <location>
        <begin position="159"/>
        <end position="183"/>
    </location>
</feature>
<keyword evidence="1" id="KW-1133">Transmembrane helix</keyword>
<reference evidence="3" key="1">
    <citation type="submission" date="2016-11" db="UniProtKB">
        <authorList>
            <consortium name="WormBaseParasite"/>
        </authorList>
    </citation>
    <scope>IDENTIFICATION</scope>
</reference>
<sequence>HNHCLNFSAATKNCRHSAVRSSMGTGQEDSCSSNGTASSRSHCCFGLFMVQSTFVSFVVLDLLLLSHSLIFTITNLIGGDDKYTTSNSMLSAVAPFNMLMPLMAIQIVWLSTCLAAVVSLKTVLPYLQLPYLLCSGLVLATLVWLIVRVSALLVETEVVTWTMVVLLSSLNLIFLEQLYFLYVKMVCFKMLIRKRKLVSTMERNLGKFGLGSLPNNDQFDTYSTKSTVIVTDDYLNRVP</sequence>
<name>A0A1I7SGP9_BURXY</name>
<protein>
    <submittedName>
        <fullName evidence="3">Conserved plasma membrane protein</fullName>
    </submittedName>
</protein>
<accession>A0A1I7SGP9</accession>
<dbReference type="Proteomes" id="UP000095284">
    <property type="component" value="Unplaced"/>
</dbReference>
<evidence type="ECO:0000313" key="3">
    <source>
        <dbReference type="WBParaSite" id="BXY_1221400.1"/>
    </source>
</evidence>
<dbReference type="WBParaSite" id="BXY_1221400.1">
    <property type="protein sequence ID" value="BXY_1221400.1"/>
    <property type="gene ID" value="BXY_1221400"/>
</dbReference>
<evidence type="ECO:0000313" key="2">
    <source>
        <dbReference type="Proteomes" id="UP000095284"/>
    </source>
</evidence>
<feature type="transmembrane region" description="Helical" evidence="1">
    <location>
        <begin position="54"/>
        <end position="78"/>
    </location>
</feature>
<organism evidence="2 3">
    <name type="scientific">Bursaphelenchus xylophilus</name>
    <name type="common">Pinewood nematode worm</name>
    <name type="synonym">Aphelenchoides xylophilus</name>
    <dbReference type="NCBI Taxonomy" id="6326"/>
    <lineage>
        <taxon>Eukaryota</taxon>
        <taxon>Metazoa</taxon>
        <taxon>Ecdysozoa</taxon>
        <taxon>Nematoda</taxon>
        <taxon>Chromadorea</taxon>
        <taxon>Rhabditida</taxon>
        <taxon>Tylenchina</taxon>
        <taxon>Tylenchomorpha</taxon>
        <taxon>Aphelenchoidea</taxon>
        <taxon>Aphelenchoididae</taxon>
        <taxon>Bursaphelenchus</taxon>
    </lineage>
</organism>
<feature type="transmembrane region" description="Helical" evidence="1">
    <location>
        <begin position="129"/>
        <end position="147"/>
    </location>
</feature>
<feature type="transmembrane region" description="Helical" evidence="1">
    <location>
        <begin position="98"/>
        <end position="117"/>
    </location>
</feature>
<keyword evidence="1" id="KW-0812">Transmembrane</keyword>
<proteinExistence type="predicted"/>
<keyword evidence="1" id="KW-0472">Membrane</keyword>
<evidence type="ECO:0000256" key="1">
    <source>
        <dbReference type="SAM" id="Phobius"/>
    </source>
</evidence>
<dbReference type="AlphaFoldDB" id="A0A1I7SGP9"/>